<evidence type="ECO:0000256" key="5">
    <source>
        <dbReference type="SAM" id="SignalP"/>
    </source>
</evidence>
<dbReference type="InterPro" id="IPR000118">
    <property type="entry name" value="Granulin"/>
</dbReference>
<gene>
    <name evidence="7" type="ORF">OS493_035836</name>
</gene>
<accession>A0A9X0CCB0</accession>
<keyword evidence="8" id="KW-1185">Reference proteome</keyword>
<organism evidence="7 8">
    <name type="scientific">Desmophyllum pertusum</name>
    <dbReference type="NCBI Taxonomy" id="174260"/>
    <lineage>
        <taxon>Eukaryota</taxon>
        <taxon>Metazoa</taxon>
        <taxon>Cnidaria</taxon>
        <taxon>Anthozoa</taxon>
        <taxon>Hexacorallia</taxon>
        <taxon>Scleractinia</taxon>
        <taxon>Caryophylliina</taxon>
        <taxon>Caryophylliidae</taxon>
        <taxon>Desmophyllum</taxon>
    </lineage>
</organism>
<dbReference type="OrthoDB" id="5987231at2759"/>
<comment type="subcellular location">
    <subcellularLocation>
        <location evidence="1">Secreted</location>
    </subcellularLocation>
</comment>
<dbReference type="InterPro" id="IPR037277">
    <property type="entry name" value="Granulin_sf"/>
</dbReference>
<dbReference type="AlphaFoldDB" id="A0A9X0CCB0"/>
<evidence type="ECO:0000313" key="7">
    <source>
        <dbReference type="EMBL" id="KAJ7319525.1"/>
    </source>
</evidence>
<dbReference type="Proteomes" id="UP001163046">
    <property type="component" value="Unassembled WGS sequence"/>
</dbReference>
<feature type="signal peptide" evidence="5">
    <location>
        <begin position="1"/>
        <end position="18"/>
    </location>
</feature>
<evidence type="ECO:0000256" key="3">
    <source>
        <dbReference type="ARBA" id="ARBA00022525"/>
    </source>
</evidence>
<reference evidence="7" key="1">
    <citation type="submission" date="2023-01" db="EMBL/GenBank/DDBJ databases">
        <title>Genome assembly of the deep-sea coral Lophelia pertusa.</title>
        <authorList>
            <person name="Herrera S."/>
            <person name="Cordes E."/>
        </authorList>
    </citation>
    <scope>NUCLEOTIDE SEQUENCE</scope>
    <source>
        <strain evidence="7">USNM1676648</strain>
        <tissue evidence="7">Polyp</tissue>
    </source>
</reference>
<keyword evidence="5" id="KW-0732">Signal</keyword>
<name>A0A9X0CCB0_9CNID</name>
<dbReference type="PANTHER" id="PTHR12274:SF3">
    <property type="entry name" value="PROGRANULIN"/>
    <property type="match status" value="1"/>
</dbReference>
<feature type="domain" description="Granulins" evidence="6">
    <location>
        <begin position="57"/>
        <end position="107"/>
    </location>
</feature>
<evidence type="ECO:0000256" key="2">
    <source>
        <dbReference type="ARBA" id="ARBA00010093"/>
    </source>
</evidence>
<dbReference type="SMART" id="SM00277">
    <property type="entry name" value="GRAN"/>
    <property type="match status" value="1"/>
</dbReference>
<evidence type="ECO:0000256" key="4">
    <source>
        <dbReference type="ARBA" id="ARBA00023157"/>
    </source>
</evidence>
<comment type="similarity">
    <text evidence="2">Belongs to the granulin family.</text>
</comment>
<protein>
    <recommendedName>
        <fullName evidence="6">Granulins domain-containing protein</fullName>
    </recommendedName>
</protein>
<dbReference type="Gene3D" id="2.10.25.160">
    <property type="entry name" value="Granulin"/>
    <property type="match status" value="1"/>
</dbReference>
<dbReference type="GO" id="GO:0005576">
    <property type="term" value="C:extracellular region"/>
    <property type="evidence" value="ECO:0007669"/>
    <property type="project" value="UniProtKB-SubCell"/>
</dbReference>
<evidence type="ECO:0000259" key="6">
    <source>
        <dbReference type="SMART" id="SM00277"/>
    </source>
</evidence>
<sequence length="111" mass="11837">MNWCVGMLLCSYVIFSCALGNPTAPPNSVEAVETSPAVDDPKLPVSKNALWKRYVVCPGGYNYCPNGNICCPQVSGQYTCCPALDAVCCSGFEHCCARGFKCHSYGCQGPP</sequence>
<dbReference type="PANTHER" id="PTHR12274">
    <property type="entry name" value="GRANULIN"/>
    <property type="match status" value="1"/>
</dbReference>
<evidence type="ECO:0000313" key="8">
    <source>
        <dbReference type="Proteomes" id="UP001163046"/>
    </source>
</evidence>
<comment type="caution">
    <text evidence="7">The sequence shown here is derived from an EMBL/GenBank/DDBJ whole genome shotgun (WGS) entry which is preliminary data.</text>
</comment>
<proteinExistence type="inferred from homology"/>
<dbReference type="Pfam" id="PF00396">
    <property type="entry name" value="Granulin"/>
    <property type="match status" value="1"/>
</dbReference>
<keyword evidence="4" id="KW-1015">Disulfide bond</keyword>
<dbReference type="SUPFAM" id="SSF57277">
    <property type="entry name" value="Granulin repeat"/>
    <property type="match status" value="1"/>
</dbReference>
<evidence type="ECO:0000256" key="1">
    <source>
        <dbReference type="ARBA" id="ARBA00004613"/>
    </source>
</evidence>
<feature type="chain" id="PRO_5040781929" description="Granulins domain-containing protein" evidence="5">
    <location>
        <begin position="19"/>
        <end position="111"/>
    </location>
</feature>
<keyword evidence="3" id="KW-0964">Secreted</keyword>
<dbReference type="EMBL" id="MU827833">
    <property type="protein sequence ID" value="KAJ7319525.1"/>
    <property type="molecule type" value="Genomic_DNA"/>
</dbReference>
<dbReference type="InterPro" id="IPR039036">
    <property type="entry name" value="Granulin_fam"/>
</dbReference>